<dbReference type="InterPro" id="IPR022655">
    <property type="entry name" value="DUF1553"/>
</dbReference>
<sequence>MQRWWAPAYTLGLFVLLLLPLPARSEESPSFQNEIIPLLTRQGCNQGSCHGKSAGQNGFRLSLRGYAPDQDFQSITREFEGRRIDRSSPERSLLLKKSIGDGSHAGGKLFETGSREYQTLLNWIRAGTPGPIKTEPRLTRLEISPSEKISRSGETYPIQVFACWDNGQKSEVTWLTQFQSNDASQVTVEPKGLVHVLRSGATAIRASFLTEVAVSLVTVPSGHTVPREKLTLRNNQIDDAIFKKLDQLGIEPAHLTTDAEFLRRVSLDLTGTLPTPERAKQFLQNNSADKRSRLIEELLNSPEFVDFWTLQLDDLLQNRKERDHDVRGNKGVRAFHGWIHEQVARNRPWNELVREVISSSGSSEDHPEVGYYIVTVGENRHADRSEVVASVAQAFLGTRIGCAQCHNHPLERYTQDDYYHFAAYFSRIKIERKDSKEGPSLLKISHPDENENKKPVGVNQPRTGQFLKPQTLDRKSSEIATGEDPRRKMAAWIVDPRNEAFAGAMVNRLWKHFFAVGLVEPVDDIRATNPPSNPELWNFLVQQFIQNGYDLRKLMRIIVNSRSYQVSATTCKENETDQRFYSHYYARRLPAEVLADAIAQVTLVPDNYNGYPQGIRAIQIPDAITNNAFLGMFGKSERVTACACERNGDVTLPQLLHLQNGEEILRKFKADSGRLKQRLKTGASSEDNIRELFLSSLTRFPTEKEVQTVQKMLNEGDSLEAVYSDLLWALLNSKDFAFNH</sequence>
<evidence type="ECO:0000256" key="1">
    <source>
        <dbReference type="SAM" id="MobiDB-lite"/>
    </source>
</evidence>
<dbReference type="KEGG" id="tsph:KIH39_06380"/>
<evidence type="ECO:0000259" key="2">
    <source>
        <dbReference type="Pfam" id="PF07583"/>
    </source>
</evidence>
<gene>
    <name evidence="4" type="ORF">KIH39_06380</name>
</gene>
<feature type="compositionally biased region" description="Basic and acidic residues" evidence="1">
    <location>
        <begin position="445"/>
        <end position="454"/>
    </location>
</feature>
<dbReference type="EMBL" id="CP074694">
    <property type="protein sequence ID" value="QVL33533.1"/>
    <property type="molecule type" value="Genomic_DNA"/>
</dbReference>
<evidence type="ECO:0000313" key="4">
    <source>
        <dbReference type="EMBL" id="QVL33533.1"/>
    </source>
</evidence>
<reference evidence="4" key="1">
    <citation type="submission" date="2021-05" db="EMBL/GenBank/DDBJ databases">
        <title>Complete genome sequence of the cellulolytic planctomycete Telmatocola sphagniphila SP2T and characterization of the first cellulase from planctomycetes.</title>
        <authorList>
            <person name="Rakitin A.L."/>
            <person name="Beletsky A.V."/>
            <person name="Naumoff D.G."/>
            <person name="Kulichevskaya I.S."/>
            <person name="Mardanov A.V."/>
            <person name="Ravin N.V."/>
            <person name="Dedysh S.N."/>
        </authorList>
    </citation>
    <scope>NUCLEOTIDE SEQUENCE</scope>
    <source>
        <strain evidence="4">SP2T</strain>
    </source>
</reference>
<dbReference type="RefSeq" id="WP_213498426.1">
    <property type="nucleotide sequence ID" value="NZ_CP074694.1"/>
</dbReference>
<keyword evidence="5" id="KW-1185">Reference proteome</keyword>
<evidence type="ECO:0000313" key="5">
    <source>
        <dbReference type="Proteomes" id="UP000676194"/>
    </source>
</evidence>
<dbReference type="InterPro" id="IPR011444">
    <property type="entry name" value="DUF1549"/>
</dbReference>
<name>A0A8E6EZA5_9BACT</name>
<feature type="domain" description="DUF1549" evidence="2">
    <location>
        <begin position="236"/>
        <end position="428"/>
    </location>
</feature>
<feature type="domain" description="DUF1553" evidence="3">
    <location>
        <begin position="486"/>
        <end position="712"/>
    </location>
</feature>
<dbReference type="Gene3D" id="2.60.40.1080">
    <property type="match status" value="1"/>
</dbReference>
<dbReference type="Proteomes" id="UP000676194">
    <property type="component" value="Chromosome"/>
</dbReference>
<dbReference type="PANTHER" id="PTHR35889">
    <property type="entry name" value="CYCLOINULO-OLIGOSACCHARIDE FRUCTANOTRANSFERASE-RELATED"/>
    <property type="match status" value="1"/>
</dbReference>
<evidence type="ECO:0000259" key="3">
    <source>
        <dbReference type="Pfam" id="PF07587"/>
    </source>
</evidence>
<feature type="region of interest" description="Disordered" evidence="1">
    <location>
        <begin position="436"/>
        <end position="464"/>
    </location>
</feature>
<protein>
    <submittedName>
        <fullName evidence="4">DUF1549 domain-containing protein</fullName>
    </submittedName>
</protein>
<dbReference type="Pfam" id="PF07583">
    <property type="entry name" value="PSCyt2"/>
    <property type="match status" value="1"/>
</dbReference>
<dbReference type="PANTHER" id="PTHR35889:SF3">
    <property type="entry name" value="F-BOX DOMAIN-CONTAINING PROTEIN"/>
    <property type="match status" value="1"/>
</dbReference>
<dbReference type="Pfam" id="PF07587">
    <property type="entry name" value="PSD1"/>
    <property type="match status" value="1"/>
</dbReference>
<proteinExistence type="predicted"/>
<dbReference type="AlphaFoldDB" id="A0A8E6EZA5"/>
<organism evidence="4 5">
    <name type="scientific">Telmatocola sphagniphila</name>
    <dbReference type="NCBI Taxonomy" id="1123043"/>
    <lineage>
        <taxon>Bacteria</taxon>
        <taxon>Pseudomonadati</taxon>
        <taxon>Planctomycetota</taxon>
        <taxon>Planctomycetia</taxon>
        <taxon>Gemmatales</taxon>
        <taxon>Gemmataceae</taxon>
    </lineage>
</organism>
<accession>A0A8E6EZA5</accession>